<dbReference type="RefSeq" id="WP_322521081.1">
    <property type="nucleotide sequence ID" value="NZ_CP140153.1"/>
</dbReference>
<keyword evidence="5" id="KW-1185">Reference proteome</keyword>
<comment type="similarity">
    <text evidence="1">Belongs to the universal stress protein A family.</text>
</comment>
<dbReference type="Gene3D" id="3.40.50.12370">
    <property type="match status" value="1"/>
</dbReference>
<evidence type="ECO:0000256" key="2">
    <source>
        <dbReference type="SAM" id="Coils"/>
    </source>
</evidence>
<protein>
    <submittedName>
        <fullName evidence="4">Universal stress protein</fullName>
    </submittedName>
</protein>
<dbReference type="PRINTS" id="PR01438">
    <property type="entry name" value="UNVRSLSTRESS"/>
</dbReference>
<gene>
    <name evidence="4" type="ORF">SR882_09900</name>
</gene>
<dbReference type="Proteomes" id="UP001327459">
    <property type="component" value="Chromosome"/>
</dbReference>
<feature type="coiled-coil region" evidence="2">
    <location>
        <begin position="62"/>
        <end position="89"/>
    </location>
</feature>
<dbReference type="SUPFAM" id="SSF52402">
    <property type="entry name" value="Adenine nucleotide alpha hydrolases-like"/>
    <property type="match status" value="2"/>
</dbReference>
<reference evidence="4 5" key="1">
    <citation type="submission" date="2023-11" db="EMBL/GenBank/DDBJ databases">
        <title>MicrobeMod: A computational toolkit for identifying prokaryotic methylation and restriction-modification with nanopore sequencing.</title>
        <authorList>
            <person name="Crits-Christoph A."/>
            <person name="Kang S.C."/>
            <person name="Lee H."/>
            <person name="Ostrov N."/>
        </authorList>
    </citation>
    <scope>NUCLEOTIDE SEQUENCE [LARGE SCALE GENOMIC DNA]</scope>
    <source>
        <strain evidence="4 5">ATCC 49870</strain>
    </source>
</reference>
<feature type="domain" description="UspA" evidence="3">
    <location>
        <begin position="7"/>
        <end position="161"/>
    </location>
</feature>
<name>A0ABZ0YV63_9GAMM</name>
<dbReference type="PANTHER" id="PTHR46268:SF6">
    <property type="entry name" value="UNIVERSAL STRESS PROTEIN UP12"/>
    <property type="match status" value="1"/>
</dbReference>
<organism evidence="4 5">
    <name type="scientific">Guyparkeria halophila</name>
    <dbReference type="NCBI Taxonomy" id="47960"/>
    <lineage>
        <taxon>Bacteria</taxon>
        <taxon>Pseudomonadati</taxon>
        <taxon>Pseudomonadota</taxon>
        <taxon>Gammaproteobacteria</taxon>
        <taxon>Chromatiales</taxon>
        <taxon>Thioalkalibacteraceae</taxon>
        <taxon>Guyparkeria</taxon>
    </lineage>
</organism>
<dbReference type="EMBL" id="CP140153">
    <property type="protein sequence ID" value="WQH16063.1"/>
    <property type="molecule type" value="Genomic_DNA"/>
</dbReference>
<proteinExistence type="inferred from homology"/>
<evidence type="ECO:0000313" key="5">
    <source>
        <dbReference type="Proteomes" id="UP001327459"/>
    </source>
</evidence>
<dbReference type="InterPro" id="IPR006016">
    <property type="entry name" value="UspA"/>
</dbReference>
<dbReference type="PANTHER" id="PTHR46268">
    <property type="entry name" value="STRESS RESPONSE PROTEIN NHAX"/>
    <property type="match status" value="1"/>
</dbReference>
<dbReference type="CDD" id="cd00293">
    <property type="entry name" value="USP-like"/>
    <property type="match status" value="2"/>
</dbReference>
<dbReference type="InterPro" id="IPR006015">
    <property type="entry name" value="Universal_stress_UspA"/>
</dbReference>
<keyword evidence="2" id="KW-0175">Coiled coil</keyword>
<feature type="domain" description="UspA" evidence="3">
    <location>
        <begin position="210"/>
        <end position="287"/>
    </location>
</feature>
<dbReference type="Pfam" id="PF00582">
    <property type="entry name" value="Usp"/>
    <property type="match status" value="2"/>
</dbReference>
<accession>A0ABZ0YV63</accession>
<evidence type="ECO:0000259" key="3">
    <source>
        <dbReference type="Pfam" id="PF00582"/>
    </source>
</evidence>
<evidence type="ECO:0000256" key="1">
    <source>
        <dbReference type="ARBA" id="ARBA00008791"/>
    </source>
</evidence>
<evidence type="ECO:0000313" key="4">
    <source>
        <dbReference type="EMBL" id="WQH16063.1"/>
    </source>
</evidence>
<sequence>MTDNKDQVLACIDGSRSSEAATDFAVWAAQALEAPLTFLHAINNPHAPSKTNLSGNMTLGGREKLLEEMVELEEKRGKLERERGRALLADVLSRARDRGFDEPAELLRNGDITEVILELQEAMQMLVIGKQGRDGDMEAMHVGSHLSSILSMIHKPTLVTPLAFKQPESFLIAYDGSPSAYKLVEMAANTPLLQGLPVHILMVGEEKQTNWDKIQAANTKLQKAGFDTQVAIRQGKVDEAVSMYIEEKNIDLLAMGAYGHSPIRYLVLGSTTTKMIMKANVPLLVVR</sequence>